<name>A0A239CUW4_9ACTN</name>
<dbReference type="Pfam" id="PF08240">
    <property type="entry name" value="ADH_N"/>
    <property type="match status" value="1"/>
</dbReference>
<dbReference type="PANTHER" id="PTHR43880:SF12">
    <property type="entry name" value="ALCOHOL DEHYDROGENASE CLASS-3"/>
    <property type="match status" value="1"/>
</dbReference>
<accession>A0A239CUW4</accession>
<organism evidence="6 7">
    <name type="scientific">Geodermatophilus saharensis</name>
    <dbReference type="NCBI Taxonomy" id="1137994"/>
    <lineage>
        <taxon>Bacteria</taxon>
        <taxon>Bacillati</taxon>
        <taxon>Actinomycetota</taxon>
        <taxon>Actinomycetes</taxon>
        <taxon>Geodermatophilales</taxon>
        <taxon>Geodermatophilaceae</taxon>
        <taxon>Geodermatophilus</taxon>
    </lineage>
</organism>
<dbReference type="GO" id="GO:0046294">
    <property type="term" value="P:formaldehyde catabolic process"/>
    <property type="evidence" value="ECO:0007669"/>
    <property type="project" value="TreeGrafter"/>
</dbReference>
<dbReference type="NCBIfam" id="TIGR03989">
    <property type="entry name" value="Rxyl_3153"/>
    <property type="match status" value="1"/>
</dbReference>
<feature type="domain" description="Enoyl reductase (ER)" evidence="5">
    <location>
        <begin position="15"/>
        <end position="373"/>
    </location>
</feature>
<dbReference type="InterPro" id="IPR013154">
    <property type="entry name" value="ADH-like_N"/>
</dbReference>
<keyword evidence="7" id="KW-1185">Reference proteome</keyword>
<dbReference type="InterPro" id="IPR020843">
    <property type="entry name" value="ER"/>
</dbReference>
<dbReference type="OrthoDB" id="3265141at2"/>
<evidence type="ECO:0000256" key="1">
    <source>
        <dbReference type="ARBA" id="ARBA00008072"/>
    </source>
</evidence>
<evidence type="ECO:0000256" key="2">
    <source>
        <dbReference type="ARBA" id="ARBA00022723"/>
    </source>
</evidence>
<keyword evidence="4" id="KW-0520">NAD</keyword>
<evidence type="ECO:0000313" key="6">
    <source>
        <dbReference type="EMBL" id="SNS23451.1"/>
    </source>
</evidence>
<dbReference type="GO" id="GO:0005829">
    <property type="term" value="C:cytosol"/>
    <property type="evidence" value="ECO:0007669"/>
    <property type="project" value="TreeGrafter"/>
</dbReference>
<dbReference type="InterPro" id="IPR013149">
    <property type="entry name" value="ADH-like_C"/>
</dbReference>
<dbReference type="SMART" id="SM00829">
    <property type="entry name" value="PKS_ER"/>
    <property type="match status" value="1"/>
</dbReference>
<keyword evidence="3" id="KW-0862">Zinc</keyword>
<dbReference type="GO" id="GO:0051903">
    <property type="term" value="F:S-(hydroxymethyl)glutathione dehydrogenase [NAD(P)+] activity"/>
    <property type="evidence" value="ECO:0007669"/>
    <property type="project" value="TreeGrafter"/>
</dbReference>
<dbReference type="InterPro" id="IPR036291">
    <property type="entry name" value="NAD(P)-bd_dom_sf"/>
</dbReference>
<sequence length="374" mass="38622">MPITTKVSLVRQAPGTYETATVELDDPRQGEVTVKIAASGLCHSDDHVATGDVPVGIYPFVGGHEGAGVVTAVGPNTPGFEVGDHVVFSFLPACGKCEFCAQGMSNLCDLGASLLTGARAEDPTSFRMSENGQPVGQQCGISTFAEYTTASVDSVIKIDRDIPLKAAALVGCGVPTGFGSAVNSANIKPGATVIVMGIGGIGANALQGAVHAGATTVIAVDPVAAKAEWAQQFGATHFFEGIDEAAEYARSITNGQGADATIVTIGVVQGEHVAQALASVRKAGTVVLTGLGDLTAVGAPISLGDLTLMQKRLQGSLFGESNPRHDVPNLLRMYQAGQLKLDELVTREYTLDQVAQAYEDMHAGRNIRGVVVFD</sequence>
<dbReference type="CDD" id="cd08279">
    <property type="entry name" value="Zn_ADH_class_III"/>
    <property type="match status" value="1"/>
</dbReference>
<dbReference type="Gene3D" id="3.40.50.720">
    <property type="entry name" value="NAD(P)-binding Rossmann-like Domain"/>
    <property type="match status" value="1"/>
</dbReference>
<dbReference type="EMBL" id="FZOH01000003">
    <property type="protein sequence ID" value="SNS23451.1"/>
    <property type="molecule type" value="Genomic_DNA"/>
</dbReference>
<evidence type="ECO:0000259" key="5">
    <source>
        <dbReference type="SMART" id="SM00829"/>
    </source>
</evidence>
<dbReference type="RefSeq" id="WP_089403566.1">
    <property type="nucleotide sequence ID" value="NZ_FZOH01000003.1"/>
</dbReference>
<keyword evidence="2" id="KW-0479">Metal-binding</keyword>
<dbReference type="Pfam" id="PF00107">
    <property type="entry name" value="ADH_zinc_N"/>
    <property type="match status" value="1"/>
</dbReference>
<dbReference type="SUPFAM" id="SSF50129">
    <property type="entry name" value="GroES-like"/>
    <property type="match status" value="2"/>
</dbReference>
<dbReference type="Proteomes" id="UP000198386">
    <property type="component" value="Unassembled WGS sequence"/>
</dbReference>
<dbReference type="SUPFAM" id="SSF51735">
    <property type="entry name" value="NAD(P)-binding Rossmann-fold domains"/>
    <property type="match status" value="1"/>
</dbReference>
<protein>
    <submittedName>
        <fullName evidence="6">S-(Hydroxymethyl)glutathione dehydrogenase / alcohol dehydrogenase</fullName>
    </submittedName>
</protein>
<gene>
    <name evidence="6" type="ORF">SAMN04488107_1812</name>
</gene>
<dbReference type="GO" id="GO:0008270">
    <property type="term" value="F:zinc ion binding"/>
    <property type="evidence" value="ECO:0007669"/>
    <property type="project" value="TreeGrafter"/>
</dbReference>
<comment type="similarity">
    <text evidence="1">Belongs to the zinc-containing alcohol dehydrogenase family.</text>
</comment>
<evidence type="ECO:0000313" key="7">
    <source>
        <dbReference type="Proteomes" id="UP000198386"/>
    </source>
</evidence>
<proteinExistence type="inferred from homology"/>
<dbReference type="InterPro" id="IPR011032">
    <property type="entry name" value="GroES-like_sf"/>
</dbReference>
<evidence type="ECO:0000256" key="3">
    <source>
        <dbReference type="ARBA" id="ARBA00022833"/>
    </source>
</evidence>
<dbReference type="AlphaFoldDB" id="A0A239CUW4"/>
<evidence type="ECO:0000256" key="4">
    <source>
        <dbReference type="ARBA" id="ARBA00023027"/>
    </source>
</evidence>
<dbReference type="PANTHER" id="PTHR43880">
    <property type="entry name" value="ALCOHOL DEHYDROGENASE"/>
    <property type="match status" value="1"/>
</dbReference>
<reference evidence="7" key="1">
    <citation type="submission" date="2017-06" db="EMBL/GenBank/DDBJ databases">
        <authorList>
            <person name="Varghese N."/>
            <person name="Submissions S."/>
        </authorList>
    </citation>
    <scope>NUCLEOTIDE SEQUENCE [LARGE SCALE GENOMIC DNA]</scope>
    <source>
        <strain evidence="7">DSM 45423</strain>
    </source>
</reference>
<dbReference type="InterPro" id="IPR023921">
    <property type="entry name" value="ADH_Zn_actinomycetes"/>
</dbReference>
<dbReference type="Gene3D" id="3.90.180.10">
    <property type="entry name" value="Medium-chain alcohol dehydrogenases, catalytic domain"/>
    <property type="match status" value="1"/>
</dbReference>